<accession>A0AB33BDC3</accession>
<gene>
    <name evidence="1" type="ORF">IEC338SC_2252</name>
</gene>
<organism evidence="1 2">
    <name type="scientific">Acinetobacter pittii</name>
    <name type="common">Acinetobacter genomosp. 3</name>
    <dbReference type="NCBI Taxonomy" id="48296"/>
    <lineage>
        <taxon>Bacteria</taxon>
        <taxon>Pseudomonadati</taxon>
        <taxon>Pseudomonadota</taxon>
        <taxon>Gammaproteobacteria</taxon>
        <taxon>Moraxellales</taxon>
        <taxon>Moraxellaceae</taxon>
        <taxon>Acinetobacter</taxon>
        <taxon>Acinetobacter calcoaceticus/baumannii complex</taxon>
    </lineage>
</organism>
<name>A0AB33BDC3_ACIPI</name>
<dbReference type="RefSeq" id="WP_063098799.1">
    <property type="nucleotide sequence ID" value="NZ_CP015145.1"/>
</dbReference>
<evidence type="ECO:0000313" key="2">
    <source>
        <dbReference type="Proteomes" id="UP000076152"/>
    </source>
</evidence>
<protein>
    <recommendedName>
        <fullName evidence="3">Lipoprotein</fullName>
    </recommendedName>
</protein>
<dbReference type="Proteomes" id="UP000076152">
    <property type="component" value="Chromosome"/>
</dbReference>
<dbReference type="EMBL" id="CP015145">
    <property type="protein sequence ID" value="AMX19384.1"/>
    <property type="molecule type" value="Genomic_DNA"/>
</dbReference>
<dbReference type="AlphaFoldDB" id="A0AB33BDC3"/>
<evidence type="ECO:0000313" key="1">
    <source>
        <dbReference type="EMBL" id="AMX19384.1"/>
    </source>
</evidence>
<sequence length="257" mass="30085">MEEYYLEFPDQNPENFDEHGNLKEEITIEIVLERDFFYLEKLQKVKDIREEQKALLLKHMKILFFLVIFLSGCAQLNIKPGKVLSESTNKGVLAVGLTAENDIPNFYWKLRKIGTNQSKDLTFYTLYDPLIWSDPRGRLVVIELDEGNYEFYDWTIALGLTPTSYFSIPFTIEKGKVTYQGRLHLKGDKKSMIYAINVSDHILEDKKIISNYIINLDEKNITKQLATIHKCSDFECVKPKKQDNSYFIYPIFIPNTR</sequence>
<reference evidence="1 2" key="1">
    <citation type="submission" date="2016-04" db="EMBL/GenBank/DDBJ databases">
        <title>Complete genome sequencing of OXA-72 bearing Acinetobacter pittii strain IEC338SC.</title>
        <authorList>
            <person name="Brasiliense D.M."/>
            <person name="Lima K.V."/>
            <person name="Souza C.O."/>
            <person name="Dutra L.G."/>
            <person name="Mamizuka E.M."/>
            <person name="Perez-Chaparro P.J."/>
            <person name="McCulloch J.A."/>
        </authorList>
    </citation>
    <scope>NUCLEOTIDE SEQUENCE [LARGE SCALE GENOMIC DNA]</scope>
    <source>
        <strain evidence="1 2">IEC338SC</strain>
    </source>
</reference>
<evidence type="ECO:0008006" key="3">
    <source>
        <dbReference type="Google" id="ProtNLM"/>
    </source>
</evidence>
<proteinExistence type="predicted"/>